<name>X8IVK7_9AGAM</name>
<comment type="caution">
    <text evidence="2">The sequence shown here is derived from an EMBL/GenBank/DDBJ whole genome shotgun (WGS) entry which is preliminary data.</text>
</comment>
<organism evidence="2 3">
    <name type="scientific">Rhizoctonia solani AG-3 Rhs1AP</name>
    <dbReference type="NCBI Taxonomy" id="1086054"/>
    <lineage>
        <taxon>Eukaryota</taxon>
        <taxon>Fungi</taxon>
        <taxon>Dikarya</taxon>
        <taxon>Basidiomycota</taxon>
        <taxon>Agaricomycotina</taxon>
        <taxon>Agaricomycetes</taxon>
        <taxon>Cantharellales</taxon>
        <taxon>Ceratobasidiaceae</taxon>
        <taxon>Rhizoctonia</taxon>
    </lineage>
</organism>
<feature type="compositionally biased region" description="Polar residues" evidence="1">
    <location>
        <begin position="167"/>
        <end position="185"/>
    </location>
</feature>
<protein>
    <submittedName>
        <fullName evidence="2">Uncharacterized protein</fullName>
    </submittedName>
</protein>
<proteinExistence type="predicted"/>
<gene>
    <name evidence="2" type="ORF">RSOL_032180</name>
</gene>
<feature type="compositionally biased region" description="Low complexity" evidence="1">
    <location>
        <begin position="21"/>
        <end position="55"/>
    </location>
</feature>
<reference evidence="3" key="1">
    <citation type="journal article" date="2014" name="Genome Announc.">
        <title>Draft genome sequence of the plant-pathogenic soil fungus Rhizoctonia solani anastomosis group 3 strain Rhs1AP.</title>
        <authorList>
            <person name="Cubeta M.A."/>
            <person name="Thomas E."/>
            <person name="Dean R.A."/>
            <person name="Jabaji S."/>
            <person name="Neate S.M."/>
            <person name="Tavantzis S."/>
            <person name="Toda T."/>
            <person name="Vilgalys R."/>
            <person name="Bharathan N."/>
            <person name="Fedorova-Abrams N."/>
            <person name="Pakala S.B."/>
            <person name="Pakala S.M."/>
            <person name="Zafar N."/>
            <person name="Joardar V."/>
            <person name="Losada L."/>
            <person name="Nierman W.C."/>
        </authorList>
    </citation>
    <scope>NUCLEOTIDE SEQUENCE [LARGE SCALE GENOMIC DNA]</scope>
    <source>
        <strain evidence="3">AG-3</strain>
    </source>
</reference>
<feature type="compositionally biased region" description="Basic and acidic residues" evidence="1">
    <location>
        <begin position="73"/>
        <end position="99"/>
    </location>
</feature>
<evidence type="ECO:0000313" key="2">
    <source>
        <dbReference type="EMBL" id="EUC54168.1"/>
    </source>
</evidence>
<sequence length="268" mass="27273">MPEAEPSALASPQGHPSVAGPSHTQASGTSSSGAGHSSAALSGTGSSAAGPSTLAKPHSSAGAAPKPTPVPKPDTREAPDEDPRPSKKARIDPSSGDKKGKQKAVPTDQPPIDTTAQPPAQDGPPTSVPDAKSPLPLPDTSSTSNASVAPPPRDSAVPTALLLDQAPESSGSSRTPPALTTRSIQDWNARRNAAVLQHETMRTVNAQVDQDGASEETLSRATVNSAPLAPVHEPSPPPTSTPDSPVTAWITWPLTQVYRLIHSTSCAV</sequence>
<feature type="region of interest" description="Disordered" evidence="1">
    <location>
        <begin position="209"/>
        <end position="244"/>
    </location>
</feature>
<evidence type="ECO:0000313" key="3">
    <source>
        <dbReference type="Proteomes" id="UP000030108"/>
    </source>
</evidence>
<dbReference type="AlphaFoldDB" id="X8IVK7"/>
<evidence type="ECO:0000256" key="1">
    <source>
        <dbReference type="SAM" id="MobiDB-lite"/>
    </source>
</evidence>
<dbReference type="Proteomes" id="UP000030108">
    <property type="component" value="Unassembled WGS sequence"/>
</dbReference>
<accession>X8IVK7</accession>
<dbReference type="EMBL" id="JATN01000322">
    <property type="protein sequence ID" value="EUC54168.1"/>
    <property type="molecule type" value="Genomic_DNA"/>
</dbReference>
<feature type="region of interest" description="Disordered" evidence="1">
    <location>
        <begin position="1"/>
        <end position="185"/>
    </location>
</feature>